<evidence type="ECO:0000259" key="1">
    <source>
        <dbReference type="Pfam" id="PF13467"/>
    </source>
</evidence>
<dbReference type="GO" id="GO:0003677">
    <property type="term" value="F:DNA binding"/>
    <property type="evidence" value="ECO:0007669"/>
    <property type="project" value="UniProtKB-KW"/>
</dbReference>
<name>A0A7W8XAU6_9HYPH</name>
<dbReference type="Pfam" id="PF13467">
    <property type="entry name" value="RHH_4"/>
    <property type="match status" value="1"/>
</dbReference>
<organism evidence="2 3">
    <name type="scientific">Rhizobium giardinii</name>
    <dbReference type="NCBI Taxonomy" id="56731"/>
    <lineage>
        <taxon>Bacteria</taxon>
        <taxon>Pseudomonadati</taxon>
        <taxon>Pseudomonadota</taxon>
        <taxon>Alphaproteobacteria</taxon>
        <taxon>Hyphomicrobiales</taxon>
        <taxon>Rhizobiaceae</taxon>
        <taxon>Rhizobium/Agrobacterium group</taxon>
        <taxon>Rhizobium</taxon>
    </lineage>
</organism>
<dbReference type="InterPro" id="IPR027373">
    <property type="entry name" value="RHH_dom"/>
</dbReference>
<comment type="caution">
    <text evidence="2">The sequence shown here is derived from an EMBL/GenBank/DDBJ whole genome shotgun (WGS) entry which is preliminary data.</text>
</comment>
<gene>
    <name evidence="2" type="ORF">GGD55_004747</name>
</gene>
<dbReference type="InterPro" id="IPR038268">
    <property type="entry name" value="RHH_sf"/>
</dbReference>
<dbReference type="EMBL" id="JACHBK010000011">
    <property type="protein sequence ID" value="MBB5538026.1"/>
    <property type="molecule type" value="Genomic_DNA"/>
</dbReference>
<dbReference type="Gene3D" id="1.10.3990.20">
    <property type="entry name" value="protein bp1543"/>
    <property type="match status" value="1"/>
</dbReference>
<proteinExistence type="predicted"/>
<dbReference type="Proteomes" id="UP000585507">
    <property type="component" value="Unassembled WGS sequence"/>
</dbReference>
<evidence type="ECO:0000313" key="3">
    <source>
        <dbReference type="Proteomes" id="UP000585507"/>
    </source>
</evidence>
<evidence type="ECO:0000313" key="2">
    <source>
        <dbReference type="EMBL" id="MBB5538026.1"/>
    </source>
</evidence>
<dbReference type="RefSeq" id="WP_018328183.1">
    <property type="nucleotide sequence ID" value="NZ_JACHBK010000011.1"/>
</dbReference>
<protein>
    <submittedName>
        <fullName evidence="2">Putative DNA-binding ribbon-helix-helix protein</fullName>
    </submittedName>
</protein>
<accession>A0A7W8XAU6</accession>
<keyword evidence="3" id="KW-1185">Reference proteome</keyword>
<reference evidence="2 3" key="1">
    <citation type="submission" date="2020-08" db="EMBL/GenBank/DDBJ databases">
        <title>Genomic Encyclopedia of Type Strains, Phase IV (KMG-V): Genome sequencing to study the core and pangenomes of soil and plant-associated prokaryotes.</title>
        <authorList>
            <person name="Whitman W."/>
        </authorList>
    </citation>
    <scope>NUCLEOTIDE SEQUENCE [LARGE SCALE GENOMIC DNA]</scope>
    <source>
        <strain evidence="2 3">SEMIA 4084</strain>
    </source>
</reference>
<feature type="domain" description="Ribbon-helix-helix" evidence="1">
    <location>
        <begin position="19"/>
        <end position="77"/>
    </location>
</feature>
<sequence length="202" mass="21992">MTLSRPDSPEPDLSALRFRIITVAGQRRGIKLEEIYWSTLVELAAHKKCKVADIVAQCEKSIEGEGNLTAKLRYVAISFLKSELSSARERSGLSVIAGQVRACPSPAFALTGDKRIISYNSAFLAFVQTRFARFQQASPAQGLRLSFDIQFADLVARLKTSTGEPQPAGFTIGINEQLTRGRLNAALASFADQDVVIGFILG</sequence>
<dbReference type="AlphaFoldDB" id="A0A7W8XAU6"/>
<keyword evidence="2" id="KW-0238">DNA-binding</keyword>